<evidence type="ECO:0000313" key="4">
    <source>
        <dbReference type="Proteomes" id="UP000705867"/>
    </source>
</evidence>
<dbReference type="InterPro" id="IPR006015">
    <property type="entry name" value="Universal_stress_UspA"/>
</dbReference>
<dbReference type="PANTHER" id="PTHR46268:SF22">
    <property type="entry name" value="SENSOR PROTEIN KDPD-RELATED"/>
    <property type="match status" value="1"/>
</dbReference>
<dbReference type="EMBL" id="JAIOIV010000060">
    <property type="protein sequence ID" value="MBZ0155995.1"/>
    <property type="molecule type" value="Genomic_DNA"/>
</dbReference>
<dbReference type="InterPro" id="IPR006016">
    <property type="entry name" value="UspA"/>
</dbReference>
<comment type="caution">
    <text evidence="3">The sequence shown here is derived from an EMBL/GenBank/DDBJ whole genome shotgun (WGS) entry which is preliminary data.</text>
</comment>
<dbReference type="Gene3D" id="3.40.50.620">
    <property type="entry name" value="HUPs"/>
    <property type="match status" value="2"/>
</dbReference>
<dbReference type="PRINTS" id="PR01438">
    <property type="entry name" value="UNVRSLSTRESS"/>
</dbReference>
<dbReference type="CDD" id="cd00293">
    <property type="entry name" value="USP-like"/>
    <property type="match status" value="2"/>
</dbReference>
<comment type="similarity">
    <text evidence="1">Belongs to the universal stress protein A family.</text>
</comment>
<feature type="domain" description="UspA" evidence="2">
    <location>
        <begin position="4"/>
        <end position="141"/>
    </location>
</feature>
<reference evidence="3" key="2">
    <citation type="submission" date="2021-08" db="EMBL/GenBank/DDBJ databases">
        <authorList>
            <person name="Dalcin Martins P."/>
        </authorList>
    </citation>
    <scope>NUCLEOTIDE SEQUENCE</scope>
    <source>
        <strain evidence="3">MAG_39</strain>
    </source>
</reference>
<name>A0A953JCB1_9BACT</name>
<evidence type="ECO:0000256" key="1">
    <source>
        <dbReference type="ARBA" id="ARBA00008791"/>
    </source>
</evidence>
<gene>
    <name evidence="3" type="ORF">K8I29_07235</name>
</gene>
<organism evidence="3 4">
    <name type="scientific">Candidatus Nitrobium versatile</name>
    <dbReference type="NCBI Taxonomy" id="2884831"/>
    <lineage>
        <taxon>Bacteria</taxon>
        <taxon>Pseudomonadati</taxon>
        <taxon>Nitrospirota</taxon>
        <taxon>Nitrospiria</taxon>
        <taxon>Nitrospirales</taxon>
        <taxon>Nitrospiraceae</taxon>
        <taxon>Candidatus Nitrobium</taxon>
    </lineage>
</organism>
<protein>
    <submittedName>
        <fullName evidence="3">Universal stress protein</fullName>
    </submittedName>
</protein>
<evidence type="ECO:0000259" key="2">
    <source>
        <dbReference type="Pfam" id="PF00582"/>
    </source>
</evidence>
<dbReference type="SUPFAM" id="SSF52402">
    <property type="entry name" value="Adenine nucleotide alpha hydrolases-like"/>
    <property type="match status" value="2"/>
</dbReference>
<dbReference type="Pfam" id="PF00582">
    <property type="entry name" value="Usp"/>
    <property type="match status" value="2"/>
</dbReference>
<dbReference type="PANTHER" id="PTHR46268">
    <property type="entry name" value="STRESS RESPONSE PROTEIN NHAX"/>
    <property type="match status" value="1"/>
</dbReference>
<sequence length="296" mass="33636">MKKIEKILFPTKFRELSFNALESLLVLKEDGLREVLLLYIIPRDEVAFVPYGGYLKEVEEKLREEARIRFEDWQRVLTQAGVESRIVIEVGDPVPRILSIANNEKVDLIVAGKKRKTGAEGIFIGSRTMDILRRTRVPVLVHKYMVQFKQEGETVTRTNDRIFERPLLATDWSPPSERSLELLLPLRKVLRRAIVTHIISSTITSGMDTSGLRRLEEESRTKLERYCKTLEDAGIEAEYHLSAGDEVREIIQVSRDFTTTMIIMGSTGKGRLHKLVLGSVSHGVAEASELPTLLVP</sequence>
<feature type="domain" description="UspA" evidence="2">
    <location>
        <begin position="167"/>
        <end position="296"/>
    </location>
</feature>
<evidence type="ECO:0000313" key="3">
    <source>
        <dbReference type="EMBL" id="MBZ0155995.1"/>
    </source>
</evidence>
<proteinExistence type="inferred from homology"/>
<dbReference type="InterPro" id="IPR014729">
    <property type="entry name" value="Rossmann-like_a/b/a_fold"/>
</dbReference>
<dbReference type="Proteomes" id="UP000705867">
    <property type="component" value="Unassembled WGS sequence"/>
</dbReference>
<accession>A0A953JCB1</accession>
<reference evidence="3" key="1">
    <citation type="journal article" date="2021" name="bioRxiv">
        <title>Unraveling nitrogen, sulfur and carbon metabolic pathways and microbial community transcriptional responses to substrate deprivation and toxicity stresses in a bioreactor mimicking anoxic brackish coastal sediment conditions.</title>
        <authorList>
            <person name="Martins P.D."/>
            <person name="Echeveste M.J."/>
            <person name="Arshad A."/>
            <person name="Kurth J."/>
            <person name="Ouboter H."/>
            <person name="Jetten M.S.M."/>
            <person name="Welte C.U."/>
        </authorList>
    </citation>
    <scope>NUCLEOTIDE SEQUENCE</scope>
    <source>
        <strain evidence="3">MAG_39</strain>
    </source>
</reference>
<dbReference type="AlphaFoldDB" id="A0A953JCB1"/>